<evidence type="ECO:0000256" key="1">
    <source>
        <dbReference type="ARBA" id="ARBA00007074"/>
    </source>
</evidence>
<keyword evidence="5" id="KW-0732">Signal</keyword>
<keyword evidence="8" id="KW-1185">Reference proteome</keyword>
<feature type="domain" description="NlpC/P60" evidence="6">
    <location>
        <begin position="120"/>
        <end position="239"/>
    </location>
</feature>
<dbReference type="GO" id="GO:0006508">
    <property type="term" value="P:proteolysis"/>
    <property type="evidence" value="ECO:0007669"/>
    <property type="project" value="UniProtKB-KW"/>
</dbReference>
<dbReference type="PANTHER" id="PTHR47053:SF1">
    <property type="entry name" value="MUREIN DD-ENDOPEPTIDASE MEPH-RELATED"/>
    <property type="match status" value="1"/>
</dbReference>
<comment type="similarity">
    <text evidence="1">Belongs to the peptidase C40 family.</text>
</comment>
<accession>A0A1Y2BZW9</accession>
<keyword evidence="4" id="KW-0788">Thiol protease</keyword>
<evidence type="ECO:0000256" key="3">
    <source>
        <dbReference type="ARBA" id="ARBA00022801"/>
    </source>
</evidence>
<dbReference type="Proteomes" id="UP000193920">
    <property type="component" value="Unassembled WGS sequence"/>
</dbReference>
<name>A0A1Y2BZW9_9FUNG</name>
<dbReference type="SUPFAM" id="SSF54001">
    <property type="entry name" value="Cysteine proteinases"/>
    <property type="match status" value="1"/>
</dbReference>
<dbReference type="OrthoDB" id="2113957at2759"/>
<dbReference type="Gene3D" id="3.90.1720.10">
    <property type="entry name" value="endopeptidase domain like (from Nostoc punctiforme)"/>
    <property type="match status" value="1"/>
</dbReference>
<dbReference type="Pfam" id="PF00877">
    <property type="entry name" value="NLPC_P60"/>
    <property type="match status" value="1"/>
</dbReference>
<comment type="caution">
    <text evidence="7">The sequence shown here is derived from an EMBL/GenBank/DDBJ whole genome shotgun (WGS) entry which is preliminary data.</text>
</comment>
<dbReference type="InterPro" id="IPR000064">
    <property type="entry name" value="NLP_P60_dom"/>
</dbReference>
<evidence type="ECO:0000313" key="7">
    <source>
        <dbReference type="EMBL" id="ORY40309.1"/>
    </source>
</evidence>
<evidence type="ECO:0000256" key="4">
    <source>
        <dbReference type="ARBA" id="ARBA00022807"/>
    </source>
</evidence>
<feature type="signal peptide" evidence="5">
    <location>
        <begin position="1"/>
        <end position="20"/>
    </location>
</feature>
<protein>
    <recommendedName>
        <fullName evidence="6">NlpC/P60 domain-containing protein</fullName>
    </recommendedName>
</protein>
<keyword evidence="2" id="KW-0645">Protease</keyword>
<dbReference type="AlphaFoldDB" id="A0A1Y2BZW9"/>
<evidence type="ECO:0000256" key="5">
    <source>
        <dbReference type="SAM" id="SignalP"/>
    </source>
</evidence>
<dbReference type="STRING" id="1754190.A0A1Y2BZW9"/>
<feature type="chain" id="PRO_5013028189" description="NlpC/P60 domain-containing protein" evidence="5">
    <location>
        <begin position="21"/>
        <end position="239"/>
    </location>
</feature>
<evidence type="ECO:0000256" key="2">
    <source>
        <dbReference type="ARBA" id="ARBA00022670"/>
    </source>
</evidence>
<organism evidence="7 8">
    <name type="scientific">Neocallimastix californiae</name>
    <dbReference type="NCBI Taxonomy" id="1754190"/>
    <lineage>
        <taxon>Eukaryota</taxon>
        <taxon>Fungi</taxon>
        <taxon>Fungi incertae sedis</taxon>
        <taxon>Chytridiomycota</taxon>
        <taxon>Chytridiomycota incertae sedis</taxon>
        <taxon>Neocallimastigomycetes</taxon>
        <taxon>Neocallimastigales</taxon>
        <taxon>Neocallimastigaceae</taxon>
        <taxon>Neocallimastix</taxon>
    </lineage>
</organism>
<dbReference type="EMBL" id="MCOG01000128">
    <property type="protein sequence ID" value="ORY40309.1"/>
    <property type="molecule type" value="Genomic_DNA"/>
</dbReference>
<keyword evidence="3" id="KW-0378">Hydrolase</keyword>
<gene>
    <name evidence="7" type="ORF">LY90DRAFT_704143</name>
</gene>
<proteinExistence type="inferred from homology"/>
<evidence type="ECO:0000259" key="6">
    <source>
        <dbReference type="PROSITE" id="PS51935"/>
    </source>
</evidence>
<evidence type="ECO:0000313" key="8">
    <source>
        <dbReference type="Proteomes" id="UP000193920"/>
    </source>
</evidence>
<dbReference type="InterPro" id="IPR051202">
    <property type="entry name" value="Peptidase_C40"/>
</dbReference>
<dbReference type="InterPro" id="IPR038765">
    <property type="entry name" value="Papain-like_cys_pep_sf"/>
</dbReference>
<sequence length="239" mass="25070">MHLNIKLLFLTLIATQAVLGKVNGKCSSGNGVCVSTSSCTKAGGTYVNGLCPSDPSNIKCCNKSKCVAPNGKVGSCMFTSACKGTTYSNLCPGGSDFKCCVTNATTTKAKAKTTTKANTSINGNKIVSYAKQFIGNPYVYGGNSLTKGCDCSGFTKLIFAKFGITLPRQSSDQATKGKSVSGLSNAKPADLIFYCSNGSVNHVAIYEGNNRIVHAANSKDGIKESNANYQTPCKIRRFI</sequence>
<dbReference type="PANTHER" id="PTHR47053">
    <property type="entry name" value="MUREIN DD-ENDOPEPTIDASE MEPH-RELATED"/>
    <property type="match status" value="1"/>
</dbReference>
<dbReference type="GO" id="GO:0008234">
    <property type="term" value="F:cysteine-type peptidase activity"/>
    <property type="evidence" value="ECO:0007669"/>
    <property type="project" value="UniProtKB-KW"/>
</dbReference>
<dbReference type="PROSITE" id="PS51935">
    <property type="entry name" value="NLPC_P60"/>
    <property type="match status" value="1"/>
</dbReference>
<reference evidence="7 8" key="1">
    <citation type="submission" date="2016-08" db="EMBL/GenBank/DDBJ databases">
        <title>A Parts List for Fungal Cellulosomes Revealed by Comparative Genomics.</title>
        <authorList>
            <consortium name="DOE Joint Genome Institute"/>
            <person name="Haitjema C.H."/>
            <person name="Gilmore S.P."/>
            <person name="Henske J.K."/>
            <person name="Solomon K.V."/>
            <person name="De Groot R."/>
            <person name="Kuo A."/>
            <person name="Mondo S.J."/>
            <person name="Salamov A.A."/>
            <person name="Labutti K."/>
            <person name="Zhao Z."/>
            <person name="Chiniquy J."/>
            <person name="Barry K."/>
            <person name="Brewer H.M."/>
            <person name="Purvine S.O."/>
            <person name="Wright A.T."/>
            <person name="Boxma B."/>
            <person name="Van Alen T."/>
            <person name="Hackstein J.H."/>
            <person name="Baker S.E."/>
            <person name="Grigoriev I.V."/>
            <person name="O'Malley M.A."/>
        </authorList>
    </citation>
    <scope>NUCLEOTIDE SEQUENCE [LARGE SCALE GENOMIC DNA]</scope>
    <source>
        <strain evidence="7 8">G1</strain>
    </source>
</reference>